<dbReference type="GO" id="GO:0006644">
    <property type="term" value="P:phospholipid metabolic process"/>
    <property type="evidence" value="ECO:0007669"/>
    <property type="project" value="InterPro"/>
</dbReference>
<dbReference type="GO" id="GO:0016042">
    <property type="term" value="P:lipid catabolic process"/>
    <property type="evidence" value="ECO:0007669"/>
    <property type="project" value="InterPro"/>
</dbReference>
<keyword evidence="8" id="KW-0378">Hydrolase</keyword>
<dbReference type="CDD" id="cd00125">
    <property type="entry name" value="PLA2c"/>
    <property type="match status" value="1"/>
</dbReference>
<evidence type="ECO:0000259" key="9">
    <source>
        <dbReference type="SMART" id="SM00085"/>
    </source>
</evidence>
<dbReference type="PANTHER" id="PTHR11716:SF100">
    <property type="entry name" value="PHOSPHOLIPASE A2"/>
    <property type="match status" value="1"/>
</dbReference>
<comment type="catalytic activity">
    <reaction evidence="8">
        <text>a 1,2-diacyl-sn-glycero-3-phosphocholine + H2O = a 1-acyl-sn-glycero-3-phosphocholine + a fatty acid + H(+)</text>
        <dbReference type="Rhea" id="RHEA:15801"/>
        <dbReference type="ChEBI" id="CHEBI:15377"/>
        <dbReference type="ChEBI" id="CHEBI:15378"/>
        <dbReference type="ChEBI" id="CHEBI:28868"/>
        <dbReference type="ChEBI" id="CHEBI:57643"/>
        <dbReference type="ChEBI" id="CHEBI:58168"/>
        <dbReference type="EC" id="3.1.1.4"/>
    </reaction>
</comment>
<evidence type="ECO:0000256" key="4">
    <source>
        <dbReference type="PIRSR" id="PIRSR601211-1"/>
    </source>
</evidence>
<comment type="similarity">
    <text evidence="7">Belongs to the phospholipase A2 family.</text>
</comment>
<keyword evidence="5 8" id="KW-0106">Calcium</keyword>
<evidence type="ECO:0000256" key="7">
    <source>
        <dbReference type="RuleBase" id="RU003654"/>
    </source>
</evidence>
<dbReference type="Proteomes" id="UP000887565">
    <property type="component" value="Unplaced"/>
</dbReference>
<feature type="disulfide bond" evidence="6">
    <location>
        <begin position="42"/>
        <end position="100"/>
    </location>
</feature>
<sequence>SLIGFARAISCATELNPVRYNNNGCYCGWGGSGIPVDPIDHCCKIHDNCYADCEKLGCWPKLSPYSLTCLHSTHTPVCDNSENTKCNACCCNCDVAAAICFRDNEHHYQPGKATCK</sequence>
<dbReference type="GO" id="GO:0050482">
    <property type="term" value="P:arachidonate secretion"/>
    <property type="evidence" value="ECO:0007669"/>
    <property type="project" value="InterPro"/>
</dbReference>
<evidence type="ECO:0000256" key="5">
    <source>
        <dbReference type="PIRSR" id="PIRSR601211-2"/>
    </source>
</evidence>
<keyword evidence="3 6" id="KW-1015">Disulfide bond</keyword>
<keyword evidence="8" id="KW-0443">Lipid metabolism</keyword>
<dbReference type="PANTHER" id="PTHR11716">
    <property type="entry name" value="PHOSPHOLIPASE A2 FAMILY MEMBER"/>
    <property type="match status" value="1"/>
</dbReference>
<feature type="active site" evidence="4">
    <location>
        <position position="46"/>
    </location>
</feature>
<feature type="disulfide bond" evidence="6">
    <location>
        <begin position="49"/>
        <end position="93"/>
    </location>
</feature>
<dbReference type="WBParaSite" id="nRc.2.0.1.t06200-RA">
    <property type="protein sequence ID" value="nRc.2.0.1.t06200-RA"/>
    <property type="gene ID" value="nRc.2.0.1.g06200"/>
</dbReference>
<dbReference type="InterPro" id="IPR036444">
    <property type="entry name" value="PLipase_A2_dom_sf"/>
</dbReference>
<evidence type="ECO:0000256" key="3">
    <source>
        <dbReference type="ARBA" id="ARBA00023157"/>
    </source>
</evidence>
<dbReference type="Pfam" id="PF00068">
    <property type="entry name" value="Phospholip_A2_1"/>
    <property type="match status" value="1"/>
</dbReference>
<feature type="disulfide bond" evidence="6">
    <location>
        <begin position="58"/>
        <end position="86"/>
    </location>
</feature>
<keyword evidence="2 8" id="KW-0964">Secreted</keyword>
<evidence type="ECO:0000256" key="8">
    <source>
        <dbReference type="RuleBase" id="RU361236"/>
    </source>
</evidence>
<dbReference type="SMART" id="SM00085">
    <property type="entry name" value="PA2c"/>
    <property type="match status" value="1"/>
</dbReference>
<feature type="binding site" evidence="5">
    <location>
        <position position="26"/>
    </location>
    <ligand>
        <name>Ca(2+)</name>
        <dbReference type="ChEBI" id="CHEBI:29108"/>
    </ligand>
</feature>
<feature type="binding site" evidence="5">
    <location>
        <position position="30"/>
    </location>
    <ligand>
        <name>Ca(2+)</name>
        <dbReference type="ChEBI" id="CHEBI:29108"/>
    </ligand>
</feature>
<evidence type="ECO:0000313" key="10">
    <source>
        <dbReference type="Proteomes" id="UP000887565"/>
    </source>
</evidence>
<dbReference type="AlphaFoldDB" id="A0A915HWL8"/>
<dbReference type="InterPro" id="IPR033113">
    <property type="entry name" value="PLA2_histidine"/>
</dbReference>
<dbReference type="InterPro" id="IPR001211">
    <property type="entry name" value="PLA2"/>
</dbReference>
<name>A0A915HWL8_ROMCU</name>
<dbReference type="GO" id="GO:0005543">
    <property type="term" value="F:phospholipid binding"/>
    <property type="evidence" value="ECO:0007669"/>
    <property type="project" value="TreeGrafter"/>
</dbReference>
<evidence type="ECO:0000256" key="6">
    <source>
        <dbReference type="PIRSR" id="PIRSR601211-3"/>
    </source>
</evidence>
<dbReference type="OMA" id="CTCEDDA"/>
<feature type="disulfide bond" evidence="6">
    <location>
        <begin position="78"/>
        <end position="91"/>
    </location>
</feature>
<dbReference type="PROSITE" id="PS00118">
    <property type="entry name" value="PA2_HIS"/>
    <property type="match status" value="1"/>
</dbReference>
<feature type="binding site" evidence="5">
    <location>
        <position position="28"/>
    </location>
    <ligand>
        <name>Ca(2+)</name>
        <dbReference type="ChEBI" id="CHEBI:29108"/>
    </ligand>
</feature>
<feature type="disulfide bond" evidence="6">
    <location>
        <begin position="27"/>
        <end position="43"/>
    </location>
</feature>
<dbReference type="GO" id="GO:0047498">
    <property type="term" value="F:calcium-dependent phospholipase A2 activity"/>
    <property type="evidence" value="ECO:0007669"/>
    <property type="project" value="TreeGrafter"/>
</dbReference>
<evidence type="ECO:0000313" key="11">
    <source>
        <dbReference type="WBParaSite" id="nRc.2.0.1.t06200-RA"/>
    </source>
</evidence>
<accession>A0A915HWL8</accession>
<dbReference type="EC" id="3.1.1.4" evidence="8"/>
<dbReference type="SUPFAM" id="SSF48619">
    <property type="entry name" value="Phospholipase A2, PLA2"/>
    <property type="match status" value="1"/>
</dbReference>
<feature type="binding site" evidence="5">
    <location>
        <position position="47"/>
    </location>
    <ligand>
        <name>Ca(2+)</name>
        <dbReference type="ChEBI" id="CHEBI:29108"/>
    </ligand>
</feature>
<protein>
    <recommendedName>
        <fullName evidence="8">Phospholipase A2</fullName>
        <ecNumber evidence="8">3.1.1.4</ecNumber>
    </recommendedName>
</protein>
<dbReference type="Gene3D" id="1.20.90.10">
    <property type="entry name" value="Phospholipase A2 domain"/>
    <property type="match status" value="1"/>
</dbReference>
<keyword evidence="5" id="KW-0479">Metal-binding</keyword>
<dbReference type="GO" id="GO:0005576">
    <property type="term" value="C:extracellular region"/>
    <property type="evidence" value="ECO:0007669"/>
    <property type="project" value="UniProtKB-SubCell"/>
</dbReference>
<evidence type="ECO:0000256" key="1">
    <source>
        <dbReference type="ARBA" id="ARBA00004613"/>
    </source>
</evidence>
<comment type="subcellular location">
    <subcellularLocation>
        <location evidence="1 8">Secreted</location>
    </subcellularLocation>
</comment>
<dbReference type="InterPro" id="IPR016090">
    <property type="entry name" value="PLA2-like_dom"/>
</dbReference>
<evidence type="ECO:0000256" key="2">
    <source>
        <dbReference type="ARBA" id="ARBA00022525"/>
    </source>
</evidence>
<organism evidence="10 11">
    <name type="scientific">Romanomermis culicivorax</name>
    <name type="common">Nematode worm</name>
    <dbReference type="NCBI Taxonomy" id="13658"/>
    <lineage>
        <taxon>Eukaryota</taxon>
        <taxon>Metazoa</taxon>
        <taxon>Ecdysozoa</taxon>
        <taxon>Nematoda</taxon>
        <taxon>Enoplea</taxon>
        <taxon>Dorylaimia</taxon>
        <taxon>Mermithida</taxon>
        <taxon>Mermithoidea</taxon>
        <taxon>Mermithidae</taxon>
        <taxon>Romanomermis</taxon>
    </lineage>
</organism>
<dbReference type="GO" id="GO:0005509">
    <property type="term" value="F:calcium ion binding"/>
    <property type="evidence" value="ECO:0007669"/>
    <property type="project" value="InterPro"/>
</dbReference>
<dbReference type="PRINTS" id="PR00389">
    <property type="entry name" value="PHPHLIPASEA2"/>
</dbReference>
<proteinExistence type="inferred from homology"/>
<reference evidence="11" key="1">
    <citation type="submission" date="2022-11" db="UniProtKB">
        <authorList>
            <consortium name="WormBaseParasite"/>
        </authorList>
    </citation>
    <scope>IDENTIFICATION</scope>
</reference>
<feature type="domain" description="Phospholipase A2-like central" evidence="9">
    <location>
        <begin position="1"/>
        <end position="116"/>
    </location>
</feature>
<feature type="active site" evidence="4">
    <location>
        <position position="94"/>
    </location>
</feature>
<keyword evidence="10" id="KW-1185">Reference proteome</keyword>
<comment type="cofactor">
    <cofactor evidence="5">
        <name>Ca(2+)</name>
        <dbReference type="ChEBI" id="CHEBI:29108"/>
    </cofactor>
    <text evidence="5">Binds 1 Ca(2+) ion per subunit.</text>
</comment>